<keyword evidence="5" id="KW-1133">Transmembrane helix</keyword>
<dbReference type="Gramene" id="PHT79197">
    <property type="protein sequence ID" value="PHT79197"/>
    <property type="gene ID" value="T459_17249"/>
</dbReference>
<evidence type="ECO:0000256" key="3">
    <source>
        <dbReference type="ARBA" id="ARBA00023134"/>
    </source>
</evidence>
<dbReference type="PROSITE" id="PS51720">
    <property type="entry name" value="G_AIG1"/>
    <property type="match status" value="1"/>
</dbReference>
<dbReference type="GO" id="GO:0005525">
    <property type="term" value="F:GTP binding"/>
    <property type="evidence" value="ECO:0007669"/>
    <property type="project" value="UniProtKB-KW"/>
</dbReference>
<dbReference type="PANTHER" id="PTHR10903">
    <property type="entry name" value="GTPASE, IMAP FAMILY MEMBER-RELATED"/>
    <property type="match status" value="1"/>
</dbReference>
<sequence>MGGSAILSDDWEFATNEARTVVLIGFTGDGKSSTGNNILGRKAFRSMPQSAGVTSTCEVQRTQLPDGQILDVIDTPGLFDFSPSPEIVRSEIVRCINLAEDGIHAVLLVLSVRSCFTREHQAAIQSLQEFFGGKISDYMIVIFTGGDDLDEPLQEGAANFPDSKSKLCSSAGHSEQEIKELIKNEMQRSYEEQSRRITEMVESKLKVNLQKLVKLEKQLRKERAARLAAESKVRKAQKKSKDEACKLKDFLEMLMIFDRAVLIILFSYIVCWLCKY</sequence>
<keyword evidence="8" id="KW-1185">Reference proteome</keyword>
<dbReference type="InterPro" id="IPR006703">
    <property type="entry name" value="G_AIG1"/>
</dbReference>
<dbReference type="AlphaFoldDB" id="A0A2G2ZB11"/>
<dbReference type="EMBL" id="AYRZ02000006">
    <property type="protein sequence ID" value="PHT79197.1"/>
    <property type="molecule type" value="Genomic_DNA"/>
</dbReference>
<accession>A0A2G2ZB11</accession>
<gene>
    <name evidence="7" type="ORF">T459_17249</name>
</gene>
<name>A0A2G2ZB11_CAPAN</name>
<reference evidence="7 8" key="2">
    <citation type="journal article" date="2017" name="Genome Biol.">
        <title>New reference genome sequences of hot pepper reveal the massive evolution of plant disease-resistance genes by retroduplication.</title>
        <authorList>
            <person name="Kim S."/>
            <person name="Park J."/>
            <person name="Yeom S.I."/>
            <person name="Kim Y.M."/>
            <person name="Seo E."/>
            <person name="Kim K.T."/>
            <person name="Kim M.S."/>
            <person name="Lee J.M."/>
            <person name="Cheong K."/>
            <person name="Shin H.S."/>
            <person name="Kim S.B."/>
            <person name="Han K."/>
            <person name="Lee J."/>
            <person name="Park M."/>
            <person name="Lee H.A."/>
            <person name="Lee H.Y."/>
            <person name="Lee Y."/>
            <person name="Oh S."/>
            <person name="Lee J.H."/>
            <person name="Choi E."/>
            <person name="Choi E."/>
            <person name="Lee S.E."/>
            <person name="Jeon J."/>
            <person name="Kim H."/>
            <person name="Choi G."/>
            <person name="Song H."/>
            <person name="Lee J."/>
            <person name="Lee S.C."/>
            <person name="Kwon J.K."/>
            <person name="Lee H.Y."/>
            <person name="Koo N."/>
            <person name="Hong Y."/>
            <person name="Kim R.W."/>
            <person name="Kang W.H."/>
            <person name="Huh J.H."/>
            <person name="Kang B.C."/>
            <person name="Yang T.J."/>
            <person name="Lee Y.H."/>
            <person name="Bennetzen J.L."/>
            <person name="Choi D."/>
        </authorList>
    </citation>
    <scope>NUCLEOTIDE SEQUENCE [LARGE SCALE GENOMIC DNA]</scope>
    <source>
        <strain evidence="8">cv. CM334</strain>
    </source>
</reference>
<evidence type="ECO:0000256" key="1">
    <source>
        <dbReference type="ARBA" id="ARBA00008535"/>
    </source>
</evidence>
<dbReference type="Proteomes" id="UP000222542">
    <property type="component" value="Unassembled WGS sequence"/>
</dbReference>
<dbReference type="OMA" id="NIQHEIA"/>
<keyword evidence="5" id="KW-0812">Transmembrane</keyword>
<feature type="coiled-coil region" evidence="4">
    <location>
        <begin position="212"/>
        <end position="239"/>
    </location>
</feature>
<evidence type="ECO:0000313" key="7">
    <source>
        <dbReference type="EMBL" id="PHT79197.1"/>
    </source>
</evidence>
<proteinExistence type="inferred from homology"/>
<evidence type="ECO:0000256" key="2">
    <source>
        <dbReference type="ARBA" id="ARBA00022741"/>
    </source>
</evidence>
<dbReference type="STRING" id="4072.A0A2G2ZB11"/>
<protein>
    <submittedName>
        <fullName evidence="7">Protein AIG1</fullName>
    </submittedName>
</protein>
<evidence type="ECO:0000256" key="5">
    <source>
        <dbReference type="SAM" id="Phobius"/>
    </source>
</evidence>
<comment type="similarity">
    <text evidence="1">Belongs to the TRAFAC class TrmE-Era-EngA-EngB-Septin-like GTPase superfamily. AIG1/Toc34/Toc159-like paraseptin GTPase family. IAN subfamily.</text>
</comment>
<feature type="transmembrane region" description="Helical" evidence="5">
    <location>
        <begin position="253"/>
        <end position="274"/>
    </location>
</feature>
<dbReference type="InterPro" id="IPR027417">
    <property type="entry name" value="P-loop_NTPase"/>
</dbReference>
<evidence type="ECO:0000313" key="8">
    <source>
        <dbReference type="Proteomes" id="UP000222542"/>
    </source>
</evidence>
<organism evidence="7 8">
    <name type="scientific">Capsicum annuum</name>
    <name type="common">Capsicum pepper</name>
    <dbReference type="NCBI Taxonomy" id="4072"/>
    <lineage>
        <taxon>Eukaryota</taxon>
        <taxon>Viridiplantae</taxon>
        <taxon>Streptophyta</taxon>
        <taxon>Embryophyta</taxon>
        <taxon>Tracheophyta</taxon>
        <taxon>Spermatophyta</taxon>
        <taxon>Magnoliopsida</taxon>
        <taxon>eudicotyledons</taxon>
        <taxon>Gunneridae</taxon>
        <taxon>Pentapetalae</taxon>
        <taxon>asterids</taxon>
        <taxon>lamiids</taxon>
        <taxon>Solanales</taxon>
        <taxon>Solanaceae</taxon>
        <taxon>Solanoideae</taxon>
        <taxon>Capsiceae</taxon>
        <taxon>Capsicum</taxon>
    </lineage>
</organism>
<reference evidence="7 8" key="1">
    <citation type="journal article" date="2014" name="Nat. Genet.">
        <title>Genome sequence of the hot pepper provides insights into the evolution of pungency in Capsicum species.</title>
        <authorList>
            <person name="Kim S."/>
            <person name="Park M."/>
            <person name="Yeom S.I."/>
            <person name="Kim Y.M."/>
            <person name="Lee J.M."/>
            <person name="Lee H.A."/>
            <person name="Seo E."/>
            <person name="Choi J."/>
            <person name="Cheong K."/>
            <person name="Kim K.T."/>
            <person name="Jung K."/>
            <person name="Lee G.W."/>
            <person name="Oh S.K."/>
            <person name="Bae C."/>
            <person name="Kim S.B."/>
            <person name="Lee H.Y."/>
            <person name="Kim S.Y."/>
            <person name="Kim M.S."/>
            <person name="Kang B.C."/>
            <person name="Jo Y.D."/>
            <person name="Yang H.B."/>
            <person name="Jeong H.J."/>
            <person name="Kang W.H."/>
            <person name="Kwon J.K."/>
            <person name="Shin C."/>
            <person name="Lim J.Y."/>
            <person name="Park J.H."/>
            <person name="Huh J.H."/>
            <person name="Kim J.S."/>
            <person name="Kim B.D."/>
            <person name="Cohen O."/>
            <person name="Paran I."/>
            <person name="Suh M.C."/>
            <person name="Lee S.B."/>
            <person name="Kim Y.K."/>
            <person name="Shin Y."/>
            <person name="Noh S.J."/>
            <person name="Park J."/>
            <person name="Seo Y.S."/>
            <person name="Kwon S.Y."/>
            <person name="Kim H.A."/>
            <person name="Park J.M."/>
            <person name="Kim H.J."/>
            <person name="Choi S.B."/>
            <person name="Bosland P.W."/>
            <person name="Reeves G."/>
            <person name="Jo S.H."/>
            <person name="Lee B.W."/>
            <person name="Cho H.T."/>
            <person name="Choi H.S."/>
            <person name="Lee M.S."/>
            <person name="Yu Y."/>
            <person name="Do Choi Y."/>
            <person name="Park B.S."/>
            <person name="van Deynze A."/>
            <person name="Ashrafi H."/>
            <person name="Hill T."/>
            <person name="Kim W.T."/>
            <person name="Pai H.S."/>
            <person name="Ahn H.K."/>
            <person name="Yeam I."/>
            <person name="Giovannoni J.J."/>
            <person name="Rose J.K."/>
            <person name="Sorensen I."/>
            <person name="Lee S.J."/>
            <person name="Kim R.W."/>
            <person name="Choi I.Y."/>
            <person name="Choi B.S."/>
            <person name="Lim J.S."/>
            <person name="Lee Y.H."/>
            <person name="Choi D."/>
        </authorList>
    </citation>
    <scope>NUCLEOTIDE SEQUENCE [LARGE SCALE GENOMIC DNA]</scope>
    <source>
        <strain evidence="8">cv. CM334</strain>
    </source>
</reference>
<keyword evidence="2" id="KW-0547">Nucleotide-binding</keyword>
<evidence type="ECO:0000256" key="4">
    <source>
        <dbReference type="SAM" id="Coils"/>
    </source>
</evidence>
<keyword evidence="3" id="KW-0342">GTP-binding</keyword>
<evidence type="ECO:0000259" key="6">
    <source>
        <dbReference type="PROSITE" id="PS51720"/>
    </source>
</evidence>
<keyword evidence="4" id="KW-0175">Coiled coil</keyword>
<dbReference type="Gene3D" id="3.40.50.300">
    <property type="entry name" value="P-loop containing nucleotide triphosphate hydrolases"/>
    <property type="match status" value="1"/>
</dbReference>
<dbReference type="Pfam" id="PF04548">
    <property type="entry name" value="AIG1"/>
    <property type="match status" value="1"/>
</dbReference>
<dbReference type="InterPro" id="IPR045058">
    <property type="entry name" value="GIMA/IAN/Toc"/>
</dbReference>
<dbReference type="SUPFAM" id="SSF52540">
    <property type="entry name" value="P-loop containing nucleoside triphosphate hydrolases"/>
    <property type="match status" value="1"/>
</dbReference>
<keyword evidence="5" id="KW-0472">Membrane</keyword>
<feature type="domain" description="AIG1-type G" evidence="6">
    <location>
        <begin position="16"/>
        <end position="232"/>
    </location>
</feature>
<dbReference type="PANTHER" id="PTHR10903:SF150">
    <property type="entry name" value="AIG1-TYPE G DOMAIN-CONTAINING PROTEIN"/>
    <property type="match status" value="1"/>
</dbReference>
<dbReference type="FunFam" id="3.40.50.300:FF:000840">
    <property type="entry name" value="Immune-associated nucleotide-binding protein 9"/>
    <property type="match status" value="1"/>
</dbReference>
<comment type="caution">
    <text evidence="7">The sequence shown here is derived from an EMBL/GenBank/DDBJ whole genome shotgun (WGS) entry which is preliminary data.</text>
</comment>